<evidence type="ECO:0000256" key="4">
    <source>
        <dbReference type="SAM" id="MobiDB-lite"/>
    </source>
</evidence>
<evidence type="ECO:0000256" key="5">
    <source>
        <dbReference type="SAM" id="Phobius"/>
    </source>
</evidence>
<evidence type="ECO:0000256" key="2">
    <source>
        <dbReference type="ARBA" id="ARBA00022777"/>
    </source>
</evidence>
<protein>
    <recommendedName>
        <fullName evidence="6">Histidine kinase/HSP90-like ATPase domain-containing protein</fullName>
    </recommendedName>
</protein>
<dbReference type="Pfam" id="PF04024">
    <property type="entry name" value="PspC"/>
    <property type="match status" value="1"/>
</dbReference>
<reference evidence="7 8" key="1">
    <citation type="journal article" date="2014" name="BMC Genomics">
        <title>Complete genome sequence of producer of the glycopeptide antibiotic Aculeximycin Kutzneria albida DSM 43870T, a representative of minor genus of Pseudonocardiaceae.</title>
        <authorList>
            <person name="Rebets Y."/>
            <person name="Tokovenko B."/>
            <person name="Lushchyk I."/>
            <person name="Ruckert C."/>
            <person name="Zaburannyi N."/>
            <person name="Bechthold A."/>
            <person name="Kalinowski J."/>
            <person name="Luzhetskyy A."/>
        </authorList>
    </citation>
    <scope>NUCLEOTIDE SEQUENCE [LARGE SCALE GENOMIC DNA]</scope>
    <source>
        <strain evidence="7">DSM 43870</strain>
    </source>
</reference>
<dbReference type="eggNOG" id="COG4585">
    <property type="taxonomic scope" value="Bacteria"/>
</dbReference>
<evidence type="ECO:0000259" key="6">
    <source>
        <dbReference type="SMART" id="SM00387"/>
    </source>
</evidence>
<feature type="transmembrane region" description="Helical" evidence="5">
    <location>
        <begin position="22"/>
        <end position="44"/>
    </location>
</feature>
<dbReference type="InterPro" id="IPR050482">
    <property type="entry name" value="Sensor_HK_TwoCompSys"/>
</dbReference>
<keyword evidence="2" id="KW-0418">Kinase</keyword>
<dbReference type="GO" id="GO:0000160">
    <property type="term" value="P:phosphorelay signal transduction system"/>
    <property type="evidence" value="ECO:0007669"/>
    <property type="project" value="UniProtKB-KW"/>
</dbReference>
<evidence type="ECO:0000313" key="7">
    <source>
        <dbReference type="EMBL" id="AHI01497.1"/>
    </source>
</evidence>
<feature type="transmembrane region" description="Helical" evidence="5">
    <location>
        <begin position="88"/>
        <end position="105"/>
    </location>
</feature>
<dbReference type="Pfam" id="PF02518">
    <property type="entry name" value="HATPase_c"/>
    <property type="match status" value="1"/>
</dbReference>
<keyword evidence="1" id="KW-0808">Transferase</keyword>
<sequence length="406" mass="43251">MVSGVASGVAQHLGVEVLWVRVAFAALAGLGGAGMLAYGLLWVFARQEPEDANAAPLPARERQQALGLAAVGIGLFAAVTALSGFAGGWYVVPLVTGLGGAALVWREADEVQRRRWRDGARTGVSEVVGGVTRTMVVRVVAGVVLLCGGMTLFLVQNVTLDQLPGVLLAVAATLIGVAVITIPWWLRLIRELDEQRRASVRTREREEIAAHLHDSVLQTLALIQKQAENPREVVRLARGQERQLRSWLYGPSGYGGGDRPVTDPSDPAHGEAPSATMSAAVARACGEVEDTFAVAVQHVVVGDCQLDEPLTALVQAAREAIVNSAKHSGEGEVSVYVEVEPEEVTVFVRDRGKGFDPAQVSADRHGLADSIHGRMERNGGRVTLRTAPGEGAEVQLSMPRRKESRT</sequence>
<dbReference type="HOGENOM" id="CLU_036172_0_0_11"/>
<dbReference type="GO" id="GO:0016301">
    <property type="term" value="F:kinase activity"/>
    <property type="evidence" value="ECO:0007669"/>
    <property type="project" value="UniProtKB-KW"/>
</dbReference>
<dbReference type="Proteomes" id="UP000019225">
    <property type="component" value="Chromosome"/>
</dbReference>
<feature type="transmembrane region" description="Helical" evidence="5">
    <location>
        <begin position="65"/>
        <end position="82"/>
    </location>
</feature>
<proteinExistence type="predicted"/>
<keyword evidence="3" id="KW-0902">Two-component regulatory system</keyword>
<feature type="transmembrane region" description="Helical" evidence="5">
    <location>
        <begin position="135"/>
        <end position="154"/>
    </location>
</feature>
<dbReference type="InterPro" id="IPR036890">
    <property type="entry name" value="HATPase_C_sf"/>
</dbReference>
<dbReference type="InterPro" id="IPR003594">
    <property type="entry name" value="HATPase_dom"/>
</dbReference>
<dbReference type="PANTHER" id="PTHR24421:SF61">
    <property type="entry name" value="OXYGEN SENSOR HISTIDINE KINASE NREB"/>
    <property type="match status" value="1"/>
</dbReference>
<name>W5WLQ0_9PSEU</name>
<dbReference type="Gene3D" id="3.30.565.10">
    <property type="entry name" value="Histidine kinase-like ATPase, C-terminal domain"/>
    <property type="match status" value="1"/>
</dbReference>
<keyword evidence="5" id="KW-1133">Transmembrane helix</keyword>
<dbReference type="AlphaFoldDB" id="W5WLQ0"/>
<keyword evidence="5" id="KW-0472">Membrane</keyword>
<dbReference type="PANTHER" id="PTHR24421">
    <property type="entry name" value="NITRATE/NITRITE SENSOR PROTEIN NARX-RELATED"/>
    <property type="match status" value="1"/>
</dbReference>
<evidence type="ECO:0000313" key="8">
    <source>
        <dbReference type="Proteomes" id="UP000019225"/>
    </source>
</evidence>
<dbReference type="SUPFAM" id="SSF55874">
    <property type="entry name" value="ATPase domain of HSP90 chaperone/DNA topoisomerase II/histidine kinase"/>
    <property type="match status" value="1"/>
</dbReference>
<feature type="transmembrane region" description="Helical" evidence="5">
    <location>
        <begin position="166"/>
        <end position="186"/>
    </location>
</feature>
<evidence type="ECO:0000256" key="3">
    <source>
        <dbReference type="ARBA" id="ARBA00023012"/>
    </source>
</evidence>
<dbReference type="PATRIC" id="fig|1449976.3.peg.8178"/>
<feature type="region of interest" description="Disordered" evidence="4">
    <location>
        <begin position="252"/>
        <end position="273"/>
    </location>
</feature>
<organism evidence="7 8">
    <name type="scientific">Kutzneria albida DSM 43870</name>
    <dbReference type="NCBI Taxonomy" id="1449976"/>
    <lineage>
        <taxon>Bacteria</taxon>
        <taxon>Bacillati</taxon>
        <taxon>Actinomycetota</taxon>
        <taxon>Actinomycetes</taxon>
        <taxon>Pseudonocardiales</taxon>
        <taxon>Pseudonocardiaceae</taxon>
        <taxon>Kutzneria</taxon>
    </lineage>
</organism>
<dbReference type="InterPro" id="IPR007168">
    <property type="entry name" value="Phageshock_PspC_N"/>
</dbReference>
<dbReference type="EMBL" id="CP007155">
    <property type="protein sequence ID" value="AHI01497.1"/>
    <property type="molecule type" value="Genomic_DNA"/>
</dbReference>
<evidence type="ECO:0000256" key="1">
    <source>
        <dbReference type="ARBA" id="ARBA00022679"/>
    </source>
</evidence>
<feature type="region of interest" description="Disordered" evidence="4">
    <location>
        <begin position="387"/>
        <end position="406"/>
    </location>
</feature>
<dbReference type="KEGG" id="kal:KALB_8139"/>
<keyword evidence="8" id="KW-1185">Reference proteome</keyword>
<feature type="domain" description="Histidine kinase/HSP90-like ATPase" evidence="6">
    <location>
        <begin position="308"/>
        <end position="402"/>
    </location>
</feature>
<dbReference type="STRING" id="1449976.KALB_8139"/>
<accession>W5WLQ0</accession>
<gene>
    <name evidence="7" type="ORF">KALB_8139</name>
</gene>
<keyword evidence="5" id="KW-0812">Transmembrane</keyword>
<dbReference type="SMART" id="SM00387">
    <property type="entry name" value="HATPase_c"/>
    <property type="match status" value="1"/>
</dbReference>